<dbReference type="AlphaFoldDB" id="A0A8B6X597"/>
<accession>A0A8B6X597</accession>
<feature type="region of interest" description="Disordered" evidence="1">
    <location>
        <begin position="77"/>
        <end position="104"/>
    </location>
</feature>
<evidence type="ECO:0000313" key="3">
    <source>
        <dbReference type="RefSeq" id="WP_028312170.1"/>
    </source>
</evidence>
<organism evidence="2 3">
    <name type="scientific">Derxia gummosa DSM 723</name>
    <dbReference type="NCBI Taxonomy" id="1121388"/>
    <lineage>
        <taxon>Bacteria</taxon>
        <taxon>Pseudomonadati</taxon>
        <taxon>Pseudomonadota</taxon>
        <taxon>Betaproteobacteria</taxon>
        <taxon>Burkholderiales</taxon>
        <taxon>Alcaligenaceae</taxon>
        <taxon>Derxia</taxon>
    </lineage>
</organism>
<name>A0A8B6X597_9BURK</name>
<feature type="compositionally biased region" description="Low complexity" evidence="1">
    <location>
        <begin position="79"/>
        <end position="93"/>
    </location>
</feature>
<evidence type="ECO:0000313" key="2">
    <source>
        <dbReference type="Proteomes" id="UP000675920"/>
    </source>
</evidence>
<protein>
    <submittedName>
        <fullName evidence="3">Uncharacterized protein</fullName>
    </submittedName>
</protein>
<evidence type="ECO:0000256" key="1">
    <source>
        <dbReference type="SAM" id="MobiDB-lite"/>
    </source>
</evidence>
<keyword evidence="2" id="KW-1185">Reference proteome</keyword>
<dbReference type="Proteomes" id="UP000675920">
    <property type="component" value="Unplaced"/>
</dbReference>
<reference evidence="3" key="1">
    <citation type="submission" date="2025-08" db="UniProtKB">
        <authorList>
            <consortium name="RefSeq"/>
        </authorList>
    </citation>
    <scope>IDENTIFICATION</scope>
</reference>
<dbReference type="RefSeq" id="WP_028312170.1">
    <property type="nucleotide sequence ID" value="NZ_AXWS01000015.1"/>
</dbReference>
<sequence>MSAPTGLKVALALNAGALLAVAAIAVHLGGGFAPVSFPPDEALPRAAAPALAPTGAGAVDDADRAATDTASDALRDARAATAAHADAPRVDAAPPYPSFATPDLSARPWLTRADGSVRLRD</sequence>
<proteinExistence type="predicted"/>